<comment type="caution">
    <text evidence="2">The sequence shown here is derived from an EMBL/GenBank/DDBJ whole genome shotgun (WGS) entry which is preliminary data.</text>
</comment>
<name>A0A5C6BBS1_9PLAN</name>
<dbReference type="OrthoDB" id="9788468at2"/>
<dbReference type="PROSITE" id="PS51819">
    <property type="entry name" value="VOC"/>
    <property type="match status" value="1"/>
</dbReference>
<dbReference type="InterPro" id="IPR004360">
    <property type="entry name" value="Glyas_Fos-R_dOase_dom"/>
</dbReference>
<dbReference type="EMBL" id="SJPP01000002">
    <property type="protein sequence ID" value="TWU09685.1"/>
    <property type="molecule type" value="Genomic_DNA"/>
</dbReference>
<dbReference type="Proteomes" id="UP000320735">
    <property type="component" value="Unassembled WGS sequence"/>
</dbReference>
<proteinExistence type="predicted"/>
<dbReference type="InterPro" id="IPR029068">
    <property type="entry name" value="Glyas_Bleomycin-R_OHBP_Dase"/>
</dbReference>
<dbReference type="Gene3D" id="3.10.180.10">
    <property type="entry name" value="2,3-Dihydroxybiphenyl 1,2-Dioxygenase, domain 1"/>
    <property type="match status" value="1"/>
</dbReference>
<dbReference type="SUPFAM" id="SSF54593">
    <property type="entry name" value="Glyoxalase/Bleomycin resistance protein/Dihydroxybiphenyl dioxygenase"/>
    <property type="match status" value="1"/>
</dbReference>
<sequence>MRIEHFAIYAENTIELADWYCEKFGLKVVFRNEQQPPVFFVADEAGMSIEIIGRPPRAQPIDFGDVFHFAFIVDDFDATVAELTEKGVPFEDEIQFADGAVRICYFADPAGNRGQVVYRSQPL</sequence>
<keyword evidence="3" id="KW-1185">Reference proteome</keyword>
<feature type="domain" description="VOC" evidence="1">
    <location>
        <begin position="2"/>
        <end position="119"/>
    </location>
</feature>
<accession>A0A5C6BBS1</accession>
<evidence type="ECO:0000259" key="1">
    <source>
        <dbReference type="PROSITE" id="PS51819"/>
    </source>
</evidence>
<dbReference type="AlphaFoldDB" id="A0A5C6BBS1"/>
<gene>
    <name evidence="2" type="ORF">CA54_49270</name>
</gene>
<dbReference type="Pfam" id="PF00903">
    <property type="entry name" value="Glyoxalase"/>
    <property type="match status" value="1"/>
</dbReference>
<dbReference type="CDD" id="cd06587">
    <property type="entry name" value="VOC"/>
    <property type="match status" value="1"/>
</dbReference>
<evidence type="ECO:0000313" key="2">
    <source>
        <dbReference type="EMBL" id="TWU09685.1"/>
    </source>
</evidence>
<reference evidence="2 3" key="1">
    <citation type="submission" date="2019-02" db="EMBL/GenBank/DDBJ databases">
        <title>Deep-cultivation of Planctomycetes and their phenomic and genomic characterization uncovers novel biology.</title>
        <authorList>
            <person name="Wiegand S."/>
            <person name="Jogler M."/>
            <person name="Boedeker C."/>
            <person name="Pinto D."/>
            <person name="Vollmers J."/>
            <person name="Rivas-Marin E."/>
            <person name="Kohn T."/>
            <person name="Peeters S.H."/>
            <person name="Heuer A."/>
            <person name="Rast P."/>
            <person name="Oberbeckmann S."/>
            <person name="Bunk B."/>
            <person name="Jeske O."/>
            <person name="Meyerdierks A."/>
            <person name="Storesund J.E."/>
            <person name="Kallscheuer N."/>
            <person name="Luecker S."/>
            <person name="Lage O.M."/>
            <person name="Pohl T."/>
            <person name="Merkel B.J."/>
            <person name="Hornburger P."/>
            <person name="Mueller R.-W."/>
            <person name="Bruemmer F."/>
            <person name="Labrenz M."/>
            <person name="Spormann A.M."/>
            <person name="Op Den Camp H."/>
            <person name="Overmann J."/>
            <person name="Amann R."/>
            <person name="Jetten M.S.M."/>
            <person name="Mascher T."/>
            <person name="Medema M.H."/>
            <person name="Devos D.P."/>
            <person name="Kaster A.-K."/>
            <person name="Ovreas L."/>
            <person name="Rohde M."/>
            <person name="Galperin M.Y."/>
            <person name="Jogler C."/>
        </authorList>
    </citation>
    <scope>NUCLEOTIDE SEQUENCE [LARGE SCALE GENOMIC DNA]</scope>
    <source>
        <strain evidence="2 3">CA54</strain>
    </source>
</reference>
<protein>
    <submittedName>
        <fullName evidence="2">Glyoxalase-like domain protein</fullName>
    </submittedName>
</protein>
<dbReference type="RefSeq" id="WP_146373353.1">
    <property type="nucleotide sequence ID" value="NZ_SJPP01000002.1"/>
</dbReference>
<dbReference type="InterPro" id="IPR037523">
    <property type="entry name" value="VOC_core"/>
</dbReference>
<evidence type="ECO:0000313" key="3">
    <source>
        <dbReference type="Proteomes" id="UP000320735"/>
    </source>
</evidence>
<organism evidence="2 3">
    <name type="scientific">Symmachiella macrocystis</name>
    <dbReference type="NCBI Taxonomy" id="2527985"/>
    <lineage>
        <taxon>Bacteria</taxon>
        <taxon>Pseudomonadati</taxon>
        <taxon>Planctomycetota</taxon>
        <taxon>Planctomycetia</taxon>
        <taxon>Planctomycetales</taxon>
        <taxon>Planctomycetaceae</taxon>
        <taxon>Symmachiella</taxon>
    </lineage>
</organism>